<evidence type="ECO:0000313" key="3">
    <source>
        <dbReference type="EMBL" id="VWB49136.1"/>
    </source>
</evidence>
<dbReference type="Gene3D" id="3.30.450.40">
    <property type="match status" value="1"/>
</dbReference>
<protein>
    <submittedName>
        <fullName evidence="3">Fis family transcriptional regulator</fullName>
    </submittedName>
</protein>
<dbReference type="InterPro" id="IPR029016">
    <property type="entry name" value="GAF-like_dom_sf"/>
</dbReference>
<dbReference type="SUPFAM" id="SSF46689">
    <property type="entry name" value="Homeodomain-like"/>
    <property type="match status" value="1"/>
</dbReference>
<organism evidence="3 4">
    <name type="scientific">Burkholderia latens</name>
    <dbReference type="NCBI Taxonomy" id="488446"/>
    <lineage>
        <taxon>Bacteria</taxon>
        <taxon>Pseudomonadati</taxon>
        <taxon>Pseudomonadota</taxon>
        <taxon>Betaproteobacteria</taxon>
        <taxon>Burkholderiales</taxon>
        <taxon>Burkholderiaceae</taxon>
        <taxon>Burkholderia</taxon>
        <taxon>Burkholderia cepacia complex</taxon>
    </lineage>
</organism>
<dbReference type="EMBL" id="CABVPL010000012">
    <property type="protein sequence ID" value="VWB49136.1"/>
    <property type="molecule type" value="Genomic_DNA"/>
</dbReference>
<accession>A0A6P2JXJ2</accession>
<dbReference type="Pfam" id="PF02954">
    <property type="entry name" value="HTH_8"/>
    <property type="match status" value="1"/>
</dbReference>
<dbReference type="AlphaFoldDB" id="A0A6P2JXJ2"/>
<sequence>MPGRHARPRTLPQMERSVNTIPDFPARPIDLDRLRARFAAGEPLPDAALPASVARSWLRSRDAGLRPWETARYEMQRDLAESRADRRLRRCVAQEIEQLWAAFGGREWTIMCVNPHGTIIHARRSPQCDDALLTPIVAGRRIVEPNIGTTAPSCVIHDGTEAVVAGAQHYLDEFARVFCLAVPLVGFDGEVIGALDITGIGRRNVVQLREQFRYATLAAEQRLYAMLRDCHLLHIQHDPRWLGTPLAGVVALDEAGRVRAVSRLARQMLDLAPDGPVAPYDVRQLFPGATPAQQRRLLTPARTPQRIARDDGSHVWVRTVRAPLDRTTMARDADVLEDAADVCHATPAASQQASLHEQSLDAIRRALAEHDGNVSAAARQLGISRTTLYAKLRQLDAAGIGREAGAASRVKAV</sequence>
<dbReference type="InterPro" id="IPR002197">
    <property type="entry name" value="HTH_Fis"/>
</dbReference>
<dbReference type="GO" id="GO:0043565">
    <property type="term" value="F:sequence-specific DNA binding"/>
    <property type="evidence" value="ECO:0007669"/>
    <property type="project" value="InterPro"/>
</dbReference>
<dbReference type="InterPro" id="IPR003018">
    <property type="entry name" value="GAF"/>
</dbReference>
<proteinExistence type="predicted"/>
<evidence type="ECO:0000259" key="1">
    <source>
        <dbReference type="Pfam" id="PF01590"/>
    </source>
</evidence>
<gene>
    <name evidence="3" type="ORF">BLA24064_02225</name>
</gene>
<dbReference type="Pfam" id="PF01590">
    <property type="entry name" value="GAF"/>
    <property type="match status" value="1"/>
</dbReference>
<reference evidence="3 4" key="1">
    <citation type="submission" date="2019-09" db="EMBL/GenBank/DDBJ databases">
        <authorList>
            <person name="Depoorter E."/>
        </authorList>
    </citation>
    <scope>NUCLEOTIDE SEQUENCE [LARGE SCALE GENOMIC DNA]</scope>
    <source>
        <strain evidence="3">LMG 24064</strain>
    </source>
</reference>
<feature type="domain" description="GAF" evidence="1">
    <location>
        <begin position="103"/>
        <end position="204"/>
    </location>
</feature>
<dbReference type="PRINTS" id="PR01590">
    <property type="entry name" value="HTHFIS"/>
</dbReference>
<evidence type="ECO:0000313" key="4">
    <source>
        <dbReference type="Proteomes" id="UP000494222"/>
    </source>
</evidence>
<feature type="domain" description="DNA binding HTH" evidence="2">
    <location>
        <begin position="361"/>
        <end position="394"/>
    </location>
</feature>
<dbReference type="Gene3D" id="1.10.10.60">
    <property type="entry name" value="Homeodomain-like"/>
    <property type="match status" value="1"/>
</dbReference>
<name>A0A6P2JXJ2_9BURK</name>
<evidence type="ECO:0000259" key="2">
    <source>
        <dbReference type="Pfam" id="PF02954"/>
    </source>
</evidence>
<dbReference type="Proteomes" id="UP000494222">
    <property type="component" value="Unassembled WGS sequence"/>
</dbReference>
<dbReference type="InterPro" id="IPR009057">
    <property type="entry name" value="Homeodomain-like_sf"/>
</dbReference>